<dbReference type="Proteomes" id="UP000885931">
    <property type="component" value="Unassembled WGS sequence"/>
</dbReference>
<dbReference type="EMBL" id="DRBW01000223">
    <property type="protein sequence ID" value="HDM90753.1"/>
    <property type="molecule type" value="Genomic_DNA"/>
</dbReference>
<dbReference type="InterPro" id="IPR050345">
    <property type="entry name" value="Aliph_Amidase/BUP"/>
</dbReference>
<dbReference type="SUPFAM" id="SSF56317">
    <property type="entry name" value="Carbon-nitrogen hydrolase"/>
    <property type="match status" value="1"/>
</dbReference>
<dbReference type="PANTHER" id="PTHR43674:SF2">
    <property type="entry name" value="BETA-UREIDOPROPIONASE"/>
    <property type="match status" value="1"/>
</dbReference>
<sequence length="277" mass="31456">MRRFVKIGLAQIATRLGDVDGNKEKILASIEKGAEEGVDILLTPELATLGFGSGDIYLDKVPQNLDALEEIKKATKSGPSTIVGYVEKDDRGFFYNAAALLHRGELLGVYRKVQLVNYRLFDEKRYFKPGSSLPVFQLPFGRIGILICEDVWFPEPARALTFRGAEIIFVLSASPFDRGKIEKWDDFLRERIYDNIIPMAMANQAGVQDGVTYWGGSLVLDAEGKVIKRGRFLEEDFVVAEVDLEEAMRLRRRDIRVREVRREILEDLLAAYEEMME</sequence>
<dbReference type="PANTHER" id="PTHR43674">
    <property type="entry name" value="NITRILASE C965.09-RELATED"/>
    <property type="match status" value="1"/>
</dbReference>
<proteinExistence type="predicted"/>
<protein>
    <recommendedName>
        <fullName evidence="2">CN hydrolase domain-containing protein</fullName>
    </recommendedName>
</protein>
<evidence type="ECO:0000256" key="1">
    <source>
        <dbReference type="ARBA" id="ARBA00022801"/>
    </source>
</evidence>
<dbReference type="GO" id="GO:0016811">
    <property type="term" value="F:hydrolase activity, acting on carbon-nitrogen (but not peptide) bonds, in linear amides"/>
    <property type="evidence" value="ECO:0007669"/>
    <property type="project" value="UniProtKB-ARBA"/>
</dbReference>
<dbReference type="PROSITE" id="PS50263">
    <property type="entry name" value="CN_HYDROLASE"/>
    <property type="match status" value="1"/>
</dbReference>
<evidence type="ECO:0000313" key="3">
    <source>
        <dbReference type="EMBL" id="HDM90753.1"/>
    </source>
</evidence>
<dbReference type="Pfam" id="PF00795">
    <property type="entry name" value="CN_hydrolase"/>
    <property type="match status" value="1"/>
</dbReference>
<dbReference type="CDD" id="cd07570">
    <property type="entry name" value="GAT_Gln-NAD-synth"/>
    <property type="match status" value="1"/>
</dbReference>
<dbReference type="AlphaFoldDB" id="A0A7C1BJT1"/>
<comment type="caution">
    <text evidence="3">The sequence shown here is derived from an EMBL/GenBank/DDBJ whole genome shotgun (WGS) entry which is preliminary data.</text>
</comment>
<dbReference type="InterPro" id="IPR003010">
    <property type="entry name" value="C-N_Hydrolase"/>
</dbReference>
<organism evidence="3">
    <name type="scientific">candidate division WOR-3 bacterium</name>
    <dbReference type="NCBI Taxonomy" id="2052148"/>
    <lineage>
        <taxon>Bacteria</taxon>
        <taxon>Bacteria division WOR-3</taxon>
    </lineage>
</organism>
<accession>A0A7C1BJT1</accession>
<keyword evidence="1" id="KW-0378">Hydrolase</keyword>
<dbReference type="Gene3D" id="3.60.110.10">
    <property type="entry name" value="Carbon-nitrogen hydrolase"/>
    <property type="match status" value="1"/>
</dbReference>
<dbReference type="InterPro" id="IPR036526">
    <property type="entry name" value="C-N_Hydrolase_sf"/>
</dbReference>
<name>A0A7C1BJT1_UNCW3</name>
<gene>
    <name evidence="3" type="ORF">ENG67_06080</name>
</gene>
<feature type="domain" description="CN hydrolase" evidence="2">
    <location>
        <begin position="5"/>
        <end position="244"/>
    </location>
</feature>
<reference evidence="3" key="1">
    <citation type="journal article" date="2020" name="mSystems">
        <title>Genome- and Community-Level Interaction Insights into Carbon Utilization and Element Cycling Functions of Hydrothermarchaeota in Hydrothermal Sediment.</title>
        <authorList>
            <person name="Zhou Z."/>
            <person name="Liu Y."/>
            <person name="Xu W."/>
            <person name="Pan J."/>
            <person name="Luo Z.H."/>
            <person name="Li M."/>
        </authorList>
    </citation>
    <scope>NUCLEOTIDE SEQUENCE [LARGE SCALE GENOMIC DNA]</scope>
    <source>
        <strain evidence="3">HyVt-237</strain>
    </source>
</reference>
<evidence type="ECO:0000259" key="2">
    <source>
        <dbReference type="PROSITE" id="PS50263"/>
    </source>
</evidence>